<feature type="transmembrane region" description="Helical" evidence="11">
    <location>
        <begin position="66"/>
        <end position="86"/>
    </location>
</feature>
<proteinExistence type="inferred from homology"/>
<name>A0A6G0TB61_APHGL</name>
<feature type="transmembrane region" description="Helical" evidence="11">
    <location>
        <begin position="106"/>
        <end position="124"/>
    </location>
</feature>
<dbReference type="EMBL" id="VYZN01000044">
    <property type="protein sequence ID" value="KAE9529679.1"/>
    <property type="molecule type" value="Genomic_DNA"/>
</dbReference>
<evidence type="ECO:0000256" key="1">
    <source>
        <dbReference type="ARBA" id="ARBA00004651"/>
    </source>
</evidence>
<organism evidence="12 13">
    <name type="scientific">Aphis glycines</name>
    <name type="common">Soybean aphid</name>
    <dbReference type="NCBI Taxonomy" id="307491"/>
    <lineage>
        <taxon>Eukaryota</taxon>
        <taxon>Metazoa</taxon>
        <taxon>Ecdysozoa</taxon>
        <taxon>Arthropoda</taxon>
        <taxon>Hexapoda</taxon>
        <taxon>Insecta</taxon>
        <taxon>Pterygota</taxon>
        <taxon>Neoptera</taxon>
        <taxon>Paraneoptera</taxon>
        <taxon>Hemiptera</taxon>
        <taxon>Sternorrhyncha</taxon>
        <taxon>Aphidomorpha</taxon>
        <taxon>Aphidoidea</taxon>
        <taxon>Aphididae</taxon>
        <taxon>Aphidini</taxon>
        <taxon>Aphis</taxon>
        <taxon>Aphis</taxon>
    </lineage>
</organism>
<evidence type="ECO:0000256" key="11">
    <source>
        <dbReference type="SAM" id="Phobius"/>
    </source>
</evidence>
<keyword evidence="13" id="KW-1185">Reference proteome</keyword>
<dbReference type="AlphaFoldDB" id="A0A6G0TB61"/>
<evidence type="ECO:0000313" key="13">
    <source>
        <dbReference type="Proteomes" id="UP000475862"/>
    </source>
</evidence>
<protein>
    <recommendedName>
        <fullName evidence="8">Zinc transporter ZIP11</fullName>
    </recommendedName>
    <alternativeName>
        <fullName evidence="9">Solute carrier family 39 member 11</fullName>
    </alternativeName>
    <alternativeName>
        <fullName evidence="10">Zrt- and Irt-like protein 11</fullName>
    </alternativeName>
</protein>
<reference evidence="12 13" key="1">
    <citation type="submission" date="2019-08" db="EMBL/GenBank/DDBJ databases">
        <title>The genome of the soybean aphid Biotype 1, its phylome, world population structure and adaptation to the North American continent.</title>
        <authorList>
            <person name="Giordano R."/>
            <person name="Donthu R.K."/>
            <person name="Hernandez A.G."/>
            <person name="Wright C.L."/>
            <person name="Zimin A.V."/>
        </authorList>
    </citation>
    <scope>NUCLEOTIDE SEQUENCE [LARGE SCALE GENOMIC DNA]</scope>
    <source>
        <tissue evidence="12">Whole aphids</tissue>
    </source>
</reference>
<evidence type="ECO:0000256" key="4">
    <source>
        <dbReference type="ARBA" id="ARBA00022692"/>
    </source>
</evidence>
<dbReference type="PANTHER" id="PTHR11040:SF211">
    <property type="entry name" value="ZINC TRANSPORTER ZIP11"/>
    <property type="match status" value="1"/>
</dbReference>
<comment type="similarity">
    <text evidence="2">Belongs to the ZIP transporter (TC 2.A.5) family.</text>
</comment>
<evidence type="ECO:0000256" key="9">
    <source>
        <dbReference type="ARBA" id="ARBA00042540"/>
    </source>
</evidence>
<comment type="caution">
    <text evidence="12">The sequence shown here is derived from an EMBL/GenBank/DDBJ whole genome shotgun (WGS) entry which is preliminary data.</text>
</comment>
<evidence type="ECO:0000256" key="3">
    <source>
        <dbReference type="ARBA" id="ARBA00022475"/>
    </source>
</evidence>
<keyword evidence="3" id="KW-1003">Cell membrane</keyword>
<keyword evidence="7 11" id="KW-0472">Membrane</keyword>
<dbReference type="GO" id="GO:0005385">
    <property type="term" value="F:zinc ion transmembrane transporter activity"/>
    <property type="evidence" value="ECO:0007669"/>
    <property type="project" value="TreeGrafter"/>
</dbReference>
<evidence type="ECO:0000313" key="12">
    <source>
        <dbReference type="EMBL" id="KAE9529679.1"/>
    </source>
</evidence>
<evidence type="ECO:0000256" key="6">
    <source>
        <dbReference type="ARBA" id="ARBA00022989"/>
    </source>
</evidence>
<gene>
    <name evidence="12" type="ORF">AGLY_011775</name>
</gene>
<feature type="transmembrane region" description="Helical" evidence="11">
    <location>
        <begin position="210"/>
        <end position="235"/>
    </location>
</feature>
<evidence type="ECO:0000256" key="8">
    <source>
        <dbReference type="ARBA" id="ARBA00040593"/>
    </source>
</evidence>
<evidence type="ECO:0000256" key="2">
    <source>
        <dbReference type="ARBA" id="ARBA00006939"/>
    </source>
</evidence>
<dbReference type="PANTHER" id="PTHR11040">
    <property type="entry name" value="ZINC/IRON TRANSPORTER"/>
    <property type="match status" value="1"/>
</dbReference>
<keyword evidence="4 11" id="KW-0812">Transmembrane</keyword>
<evidence type="ECO:0000256" key="5">
    <source>
        <dbReference type="ARBA" id="ARBA00022833"/>
    </source>
</evidence>
<dbReference type="Proteomes" id="UP000475862">
    <property type="component" value="Unassembled WGS sequence"/>
</dbReference>
<evidence type="ECO:0000256" key="7">
    <source>
        <dbReference type="ARBA" id="ARBA00023136"/>
    </source>
</evidence>
<sequence>MECIFFPTKLQLNTVLNRPVQNLEVSIMLQNFSPVVQTLFGTLFTWGLTAVGSSLILVFSGTQRKLLDGSLGFSSGVMIAASYWSLLAPAIELAGQDSTYGNDGQFSFIPALVGFVFGAFFVYLSDLFISLYEMDVLNILIPEANQCSKKKFKCDSDTQNTYYTNNQQSIGITDETSDARQRCYKATHPPPEYTEIECDSDVKACSWKRILLLIIAITVHNIPEGLAVGIAFGAVDSSPSSTFNSASKLYGLKQLHSKSRCQVDTHHCMMSMQQLQHINHFSRIIIHTENITICHCYLCTLFSYSLSVECRKQKLTGTDFCHTLYTIKIKN</sequence>
<dbReference type="Pfam" id="PF02535">
    <property type="entry name" value="Zip"/>
    <property type="match status" value="1"/>
</dbReference>
<comment type="subcellular location">
    <subcellularLocation>
        <location evidence="1">Cell membrane</location>
        <topology evidence="1">Multi-pass membrane protein</topology>
    </subcellularLocation>
</comment>
<evidence type="ECO:0000256" key="10">
    <source>
        <dbReference type="ARBA" id="ARBA00042973"/>
    </source>
</evidence>
<dbReference type="InterPro" id="IPR003689">
    <property type="entry name" value="ZIP"/>
</dbReference>
<dbReference type="GO" id="GO:0005886">
    <property type="term" value="C:plasma membrane"/>
    <property type="evidence" value="ECO:0007669"/>
    <property type="project" value="UniProtKB-SubCell"/>
</dbReference>
<accession>A0A6G0TB61</accession>
<dbReference type="OrthoDB" id="262547at2759"/>
<feature type="transmembrane region" description="Helical" evidence="11">
    <location>
        <begin position="38"/>
        <end position="59"/>
    </location>
</feature>
<keyword evidence="5" id="KW-0862">Zinc</keyword>
<keyword evidence="6 11" id="KW-1133">Transmembrane helix</keyword>